<accession>A0A1H1E644</accession>
<dbReference type="GO" id="GO:0003677">
    <property type="term" value="F:DNA binding"/>
    <property type="evidence" value="ECO:0007669"/>
    <property type="project" value="InterPro"/>
</dbReference>
<evidence type="ECO:0008006" key="5">
    <source>
        <dbReference type="Google" id="ProtNLM"/>
    </source>
</evidence>
<keyword evidence="3" id="KW-1185">Reference proteome</keyword>
<comment type="caution">
    <text evidence="2">The sequence shown here is derived from an EMBL/GenBank/DDBJ whole genome shotgun (WGS) entry which is preliminary data.</text>
</comment>
<dbReference type="Proteomes" id="UP000198740">
    <property type="component" value="Unassembled WGS sequence"/>
</dbReference>
<dbReference type="RefSeq" id="WP_143513853.1">
    <property type="nucleotide sequence ID" value="NZ_FNKM01000002.1"/>
</dbReference>
<reference evidence="1 3" key="1">
    <citation type="submission" date="2016-10" db="EMBL/GenBank/DDBJ databases">
        <authorList>
            <person name="Varghese N."/>
            <person name="Submissions S."/>
        </authorList>
    </citation>
    <scope>NUCLEOTIDE SEQUENCE [LARGE SCALE GENOMIC DNA]</scope>
    <source>
        <strain evidence="1 3">BS2976</strain>
    </source>
</reference>
<dbReference type="OrthoDB" id="8714551at2"/>
<dbReference type="EMBL" id="FNKM01000002">
    <property type="protein sequence ID" value="SDQ84164.1"/>
    <property type="molecule type" value="Genomic_DNA"/>
</dbReference>
<dbReference type="Proteomes" id="UP000317267">
    <property type="component" value="Unassembled WGS sequence"/>
</dbReference>
<protein>
    <recommendedName>
        <fullName evidence="5">Site-specific integrase</fullName>
    </recommendedName>
</protein>
<dbReference type="InterPro" id="IPR011010">
    <property type="entry name" value="DNA_brk_join_enz"/>
</dbReference>
<dbReference type="EMBL" id="VFES01000033">
    <property type="protein sequence ID" value="TWR54764.1"/>
    <property type="molecule type" value="Genomic_DNA"/>
</dbReference>
<dbReference type="SUPFAM" id="SSF56349">
    <property type="entry name" value="DNA breaking-rejoining enzymes"/>
    <property type="match status" value="1"/>
</dbReference>
<dbReference type="AlphaFoldDB" id="A0A1H1E644"/>
<evidence type="ECO:0000313" key="4">
    <source>
        <dbReference type="Proteomes" id="UP000317267"/>
    </source>
</evidence>
<name>A0A1H1E644_9PSED</name>
<gene>
    <name evidence="2" type="ORF">FIV39_30560</name>
    <name evidence="1" type="ORF">SAMN04490186_2166</name>
</gene>
<evidence type="ECO:0000313" key="3">
    <source>
        <dbReference type="Proteomes" id="UP000198740"/>
    </source>
</evidence>
<reference evidence="2 4" key="2">
    <citation type="submission" date="2019-06" db="EMBL/GenBank/DDBJ databases">
        <title>Pseudomonas bimorpha sp. nov. isolated from bovine raw milk and skim milk concentrate.</title>
        <authorList>
            <person name="Hofmann K."/>
            <person name="Huptas C."/>
            <person name="Doll E."/>
            <person name="Scherer S."/>
            <person name="Wenning M."/>
        </authorList>
    </citation>
    <scope>NUCLEOTIDE SEQUENCE [LARGE SCALE GENOMIC DNA]</scope>
    <source>
        <strain evidence="2 4">DSM 17515</strain>
    </source>
</reference>
<evidence type="ECO:0000313" key="2">
    <source>
        <dbReference type="EMBL" id="TWR54764.1"/>
    </source>
</evidence>
<sequence>MATRPEIDGIPLLIFPGVNYGPRETHHDLRCLVYERGTRGNVRDSQELLASKHKTLVPERIQLALKIHETLNSIIVGGGSALTLRGKIGAVRGFFQWAEDRHSPITLTTVEALYLSWSDYLWERVRNRGIEENYAANLSSKLGSLLSGVLELSSGLHSRTPFFNAKVRSRNRTRIKTASDKVDLPEAFKFGRFLHDITRNLTLERIQSALPLLITFSDGQEISERSGYSPNTKSIRALAIADYADEEELIAETFRARYALINLRVMAELLIFISQTAMNLNEARKLKIGKFSYKSLSRGYEVRRIYKNRKKGVVEFEIFSEYRIIFEDYLEWRNTLYSTSTNDLLFPFFSYQCNGNSDFAPSFLPIKSRCKILGITPVLPRNLRKLKLNWFARETKNLELTLELGQHTKETYLRHYHQPNFQIALIEISSFFNTHDPTLQAAGTGGCSIANPLAIENIPKQATTPDCVSAAGCLFCVNHRDIDSQDHVWSLVSYRHYKILELATYTAKLIPHDTNPCALAIDALNSKIQYFSASEGLRPEWVAEALERIAESHYHPKWDGFIKILELTSENAAQY</sequence>
<organism evidence="2 4">
    <name type="scientific">Pseudomonas grimontii</name>
    <dbReference type="NCBI Taxonomy" id="129847"/>
    <lineage>
        <taxon>Bacteria</taxon>
        <taxon>Pseudomonadati</taxon>
        <taxon>Pseudomonadota</taxon>
        <taxon>Gammaproteobacteria</taxon>
        <taxon>Pseudomonadales</taxon>
        <taxon>Pseudomonadaceae</taxon>
        <taxon>Pseudomonas</taxon>
    </lineage>
</organism>
<proteinExistence type="predicted"/>
<evidence type="ECO:0000313" key="1">
    <source>
        <dbReference type="EMBL" id="SDQ84164.1"/>
    </source>
</evidence>